<evidence type="ECO:0000313" key="6">
    <source>
        <dbReference type="EMBL" id="CAB4847861.1"/>
    </source>
</evidence>
<keyword evidence="1" id="KW-0472">Membrane</keyword>
<evidence type="ECO:0000313" key="4">
    <source>
        <dbReference type="EMBL" id="CAB4721830.1"/>
    </source>
</evidence>
<evidence type="ECO:0000256" key="1">
    <source>
        <dbReference type="SAM" id="Phobius"/>
    </source>
</evidence>
<proteinExistence type="predicted"/>
<feature type="transmembrane region" description="Helical" evidence="1">
    <location>
        <begin position="12"/>
        <end position="32"/>
    </location>
</feature>
<dbReference type="EMBL" id="CAFBMT010000004">
    <property type="protein sequence ID" value="CAB4922982.1"/>
    <property type="molecule type" value="Genomic_DNA"/>
</dbReference>
<accession>A0A6J6A5U8</accession>
<dbReference type="EMBL" id="CAEZYF010000007">
    <property type="protein sequence ID" value="CAB4721830.1"/>
    <property type="molecule type" value="Genomic_DNA"/>
</dbReference>
<evidence type="ECO:0000259" key="2">
    <source>
        <dbReference type="Pfam" id="PF07811"/>
    </source>
</evidence>
<evidence type="ECO:0000313" key="5">
    <source>
        <dbReference type="EMBL" id="CAB4835575.1"/>
    </source>
</evidence>
<keyword evidence="1" id="KW-1133">Transmembrane helix</keyword>
<gene>
    <name evidence="4" type="ORF">UFOPK2656_01407</name>
    <name evidence="5" type="ORF">UFOPK3099_02812</name>
    <name evidence="6" type="ORF">UFOPK3267_00570</name>
    <name evidence="7" type="ORF">UFOPK3651_00978</name>
    <name evidence="8" type="ORF">UFOPK3931_00375</name>
    <name evidence="3" type="ORF">UFOPK4189_00847</name>
</gene>
<dbReference type="Pfam" id="PF07811">
    <property type="entry name" value="TadE"/>
    <property type="match status" value="1"/>
</dbReference>
<reference evidence="3" key="1">
    <citation type="submission" date="2020-05" db="EMBL/GenBank/DDBJ databases">
        <authorList>
            <person name="Chiriac C."/>
            <person name="Salcher M."/>
            <person name="Ghai R."/>
            <person name="Kavagutti S V."/>
        </authorList>
    </citation>
    <scope>NUCLEOTIDE SEQUENCE</scope>
</reference>
<feature type="domain" description="TadE-like" evidence="2">
    <location>
        <begin position="5"/>
        <end position="47"/>
    </location>
</feature>
<evidence type="ECO:0000313" key="3">
    <source>
        <dbReference type="EMBL" id="CAB4363070.1"/>
    </source>
</evidence>
<name>A0A6J6A5U8_9ZZZZ</name>
<dbReference type="EMBL" id="CAESGF010000004">
    <property type="protein sequence ID" value="CAB4363070.1"/>
    <property type="molecule type" value="Genomic_DNA"/>
</dbReference>
<dbReference type="EMBL" id="CAFBIY010000020">
    <property type="protein sequence ID" value="CAB4847861.1"/>
    <property type="molecule type" value="Genomic_DNA"/>
</dbReference>
<dbReference type="EMBL" id="CAFAAV010000319">
    <property type="protein sequence ID" value="CAB4835575.1"/>
    <property type="molecule type" value="Genomic_DNA"/>
</dbReference>
<keyword evidence="1" id="KW-0812">Transmembrane</keyword>
<evidence type="ECO:0000313" key="8">
    <source>
        <dbReference type="EMBL" id="CAB4974085.1"/>
    </source>
</evidence>
<protein>
    <submittedName>
        <fullName evidence="3">Unannotated protein</fullName>
    </submittedName>
</protein>
<evidence type="ECO:0000313" key="7">
    <source>
        <dbReference type="EMBL" id="CAB4922982.1"/>
    </source>
</evidence>
<organism evidence="3">
    <name type="scientific">freshwater metagenome</name>
    <dbReference type="NCBI Taxonomy" id="449393"/>
    <lineage>
        <taxon>unclassified sequences</taxon>
        <taxon>metagenomes</taxon>
        <taxon>ecological metagenomes</taxon>
    </lineage>
</organism>
<dbReference type="InterPro" id="IPR012495">
    <property type="entry name" value="TadE-like_dom"/>
</dbReference>
<sequence>MNDRGQSTAELALATPLICLLVCGLVQVGVIVRDQIAVQLAAREAARSAAISSDPQTAAALAARQSTTLTPLEVDVSNDAYVVTVVVRYVEHTDVPLIGMFLPDVELTASASMASEPP</sequence>
<dbReference type="AlphaFoldDB" id="A0A6J6A5U8"/>
<dbReference type="EMBL" id="CAFBOL010000005">
    <property type="protein sequence ID" value="CAB4974085.1"/>
    <property type="molecule type" value="Genomic_DNA"/>
</dbReference>